<dbReference type="GO" id="GO:0046872">
    <property type="term" value="F:metal ion binding"/>
    <property type="evidence" value="ECO:0007669"/>
    <property type="project" value="UniProtKB-KW"/>
</dbReference>
<evidence type="ECO:0000256" key="4">
    <source>
        <dbReference type="ARBA" id="ARBA00022759"/>
    </source>
</evidence>
<dbReference type="AlphaFoldDB" id="A0A833DRC1"/>
<organism evidence="12 13">
    <name type="scientific">Methanothermococcus okinawensis</name>
    <dbReference type="NCBI Taxonomy" id="155863"/>
    <lineage>
        <taxon>Archaea</taxon>
        <taxon>Methanobacteriati</taxon>
        <taxon>Methanobacteriota</taxon>
        <taxon>Methanomada group</taxon>
        <taxon>Methanococci</taxon>
        <taxon>Methanococcales</taxon>
        <taxon>Methanococcaceae</taxon>
        <taxon>Methanothermococcus</taxon>
    </lineage>
</organism>
<keyword evidence="9" id="KW-0233">DNA recombination</keyword>
<dbReference type="InterPro" id="IPR011335">
    <property type="entry name" value="Restrct_endonuc-II-like"/>
</dbReference>
<dbReference type="NCBIfam" id="NF040854">
    <property type="entry name" value="Hol_resolv_Hjc"/>
    <property type="match status" value="1"/>
</dbReference>
<keyword evidence="5" id="KW-0227">DNA damage</keyword>
<evidence type="ECO:0000256" key="9">
    <source>
        <dbReference type="ARBA" id="ARBA00023172"/>
    </source>
</evidence>
<name>A0A833DRC1_9EURY</name>
<dbReference type="PANTHER" id="PTHR39651">
    <property type="entry name" value="HOLLIDAY JUNCTION RESOLVASE HJC"/>
    <property type="match status" value="1"/>
</dbReference>
<dbReference type="InterPro" id="IPR014428">
    <property type="entry name" value="Hjc_arc"/>
</dbReference>
<comment type="cofactor">
    <cofactor evidence="1">
        <name>Mg(2+)</name>
        <dbReference type="ChEBI" id="CHEBI:18420"/>
    </cofactor>
</comment>
<keyword evidence="6" id="KW-0378">Hydrolase</keyword>
<sequence length="94" mass="10748">MKGYKYRKGAEFERELKKMFEEGGFAVVRSAGSHGVDLIVGKKGKLYALECKYTSKERFYISKDDIIKLIDFSETFGAHPYIAIKINGEILFIN</sequence>
<keyword evidence="3" id="KW-0479">Metal-binding</keyword>
<dbReference type="InterPro" id="IPR002732">
    <property type="entry name" value="Hjc"/>
</dbReference>
<dbReference type="GO" id="GO:0008821">
    <property type="term" value="F:crossover junction DNA endonuclease activity"/>
    <property type="evidence" value="ECO:0007669"/>
    <property type="project" value="UniProtKB-EC"/>
</dbReference>
<evidence type="ECO:0000256" key="6">
    <source>
        <dbReference type="ARBA" id="ARBA00022801"/>
    </source>
</evidence>
<comment type="caution">
    <text evidence="12">The sequence shown here is derived from an EMBL/GenBank/DDBJ whole genome shotgun (WGS) entry which is preliminary data.</text>
</comment>
<dbReference type="Pfam" id="PF01870">
    <property type="entry name" value="Hjc"/>
    <property type="match status" value="1"/>
</dbReference>
<dbReference type="GO" id="GO:0006310">
    <property type="term" value="P:DNA recombination"/>
    <property type="evidence" value="ECO:0007669"/>
    <property type="project" value="UniProtKB-KW"/>
</dbReference>
<gene>
    <name evidence="12" type="ORF">EYG76_01635</name>
</gene>
<keyword evidence="4" id="KW-0255">Endonuclease</keyword>
<dbReference type="Gene3D" id="3.40.1350.10">
    <property type="match status" value="1"/>
</dbReference>
<dbReference type="EMBL" id="DQSV01000034">
    <property type="protein sequence ID" value="HIP16991.1"/>
    <property type="molecule type" value="Genomic_DNA"/>
</dbReference>
<feature type="non-terminal residue" evidence="12">
    <location>
        <position position="94"/>
    </location>
</feature>
<proteinExistence type="predicted"/>
<dbReference type="PANTHER" id="PTHR39651:SF1">
    <property type="entry name" value="HOLLIDAY JUNCTION RESOLVASE HJC"/>
    <property type="match status" value="1"/>
</dbReference>
<keyword evidence="7" id="KW-0460">Magnesium</keyword>
<evidence type="ECO:0000256" key="11">
    <source>
        <dbReference type="ARBA" id="ARBA00029354"/>
    </source>
</evidence>
<evidence type="ECO:0000256" key="8">
    <source>
        <dbReference type="ARBA" id="ARBA00023125"/>
    </source>
</evidence>
<evidence type="ECO:0000313" key="13">
    <source>
        <dbReference type="Proteomes" id="UP000605144"/>
    </source>
</evidence>
<evidence type="ECO:0000256" key="2">
    <source>
        <dbReference type="ARBA" id="ARBA00022722"/>
    </source>
</evidence>
<dbReference type="SUPFAM" id="SSF52980">
    <property type="entry name" value="Restriction endonuclease-like"/>
    <property type="match status" value="1"/>
</dbReference>
<reference evidence="12" key="1">
    <citation type="journal article" date="2020" name="ISME J.">
        <title>Gammaproteobacteria mediating utilization of methyl-, sulfur- and petroleum organic compounds in deep ocean hydrothermal plumes.</title>
        <authorList>
            <person name="Zhou Z."/>
            <person name="Liu Y."/>
            <person name="Pan J."/>
            <person name="Cron B.R."/>
            <person name="Toner B.M."/>
            <person name="Anantharaman K."/>
            <person name="Breier J.A."/>
            <person name="Dick G.J."/>
            <person name="Li M."/>
        </authorList>
    </citation>
    <scope>NUCLEOTIDE SEQUENCE</scope>
    <source>
        <strain evidence="12">SZUA-1385</strain>
    </source>
</reference>
<evidence type="ECO:0008006" key="14">
    <source>
        <dbReference type="Google" id="ProtNLM"/>
    </source>
</evidence>
<evidence type="ECO:0000256" key="7">
    <source>
        <dbReference type="ARBA" id="ARBA00022842"/>
    </source>
</evidence>
<dbReference type="Proteomes" id="UP000605144">
    <property type="component" value="Unassembled WGS sequence"/>
</dbReference>
<accession>A0A833DRC1</accession>
<keyword evidence="8" id="KW-0238">DNA-binding</keyword>
<dbReference type="GO" id="GO:0006281">
    <property type="term" value="P:DNA repair"/>
    <property type="evidence" value="ECO:0007669"/>
    <property type="project" value="UniProtKB-KW"/>
</dbReference>
<keyword evidence="10" id="KW-0234">DNA repair</keyword>
<dbReference type="InterPro" id="IPR011856">
    <property type="entry name" value="tRNA_endonuc-like_dom_sf"/>
</dbReference>
<evidence type="ECO:0000313" key="12">
    <source>
        <dbReference type="EMBL" id="HIP16991.1"/>
    </source>
</evidence>
<comment type="catalytic activity">
    <reaction evidence="11">
        <text>Endonucleolytic cleavage at a junction such as a reciprocal single-stranded crossover between two homologous DNA duplexes (Holliday junction).</text>
        <dbReference type="EC" id="3.1.21.10"/>
    </reaction>
</comment>
<dbReference type="PIRSF" id="PIRSF004985">
    <property type="entry name" value="Hlld_jn_rslvs_ar"/>
    <property type="match status" value="1"/>
</dbReference>
<evidence type="ECO:0000256" key="3">
    <source>
        <dbReference type="ARBA" id="ARBA00022723"/>
    </source>
</evidence>
<protein>
    <recommendedName>
        <fullName evidence="14">Holliday junction resolvase Hjc</fullName>
    </recommendedName>
</protein>
<keyword evidence="2" id="KW-0540">Nuclease</keyword>
<evidence type="ECO:0000256" key="10">
    <source>
        <dbReference type="ARBA" id="ARBA00023204"/>
    </source>
</evidence>
<evidence type="ECO:0000256" key="5">
    <source>
        <dbReference type="ARBA" id="ARBA00022763"/>
    </source>
</evidence>
<evidence type="ECO:0000256" key="1">
    <source>
        <dbReference type="ARBA" id="ARBA00001946"/>
    </source>
</evidence>
<dbReference type="GO" id="GO:0003677">
    <property type="term" value="F:DNA binding"/>
    <property type="evidence" value="ECO:0007669"/>
    <property type="project" value="UniProtKB-KW"/>
</dbReference>